<dbReference type="PROSITE" id="PS51704">
    <property type="entry name" value="GP_PDE"/>
    <property type="match status" value="1"/>
</dbReference>
<sequence length="252" mass="27958">MTLSEEIIAHRGYSAVAPENTLAAVEKALEAGADAVEWDVHVASCGTPVLVHDAALGRTTNGFGPVRRRSLAQLQSLDAGSWFDAAFAGERIPSLREALEHVKGRVGRVYCEVKGYRELEDLDRMARIVREADLAYDTVFISMDWGILERIAGQDDTVGIGYIVDKRERWEEALERATPQERAIVDVDHRILLAEPHLVAQATERGIAVAVWTVDSAAEAEQLRQAGVTRFTTNQVERLLSWRDARSESLPR</sequence>
<gene>
    <name evidence="2" type="ORF">WI372_13870</name>
</gene>
<reference evidence="2 3" key="1">
    <citation type="submission" date="2024-02" db="EMBL/GenBank/DDBJ databases">
        <title>A novel Gemmatimonadota bacterium.</title>
        <authorList>
            <person name="Du Z.-J."/>
            <person name="Ye Y.-Q."/>
        </authorList>
    </citation>
    <scope>NUCLEOTIDE SEQUENCE [LARGE SCALE GENOMIC DNA]</scope>
    <source>
        <strain evidence="2 3">DH-20</strain>
    </source>
</reference>
<dbReference type="SUPFAM" id="SSF51695">
    <property type="entry name" value="PLC-like phosphodiesterases"/>
    <property type="match status" value="1"/>
</dbReference>
<feature type="domain" description="GP-PDE" evidence="1">
    <location>
        <begin position="5"/>
        <end position="243"/>
    </location>
</feature>
<accession>A0ABU9EBG7</accession>
<dbReference type="EMBL" id="JBBHLI010000009">
    <property type="protein sequence ID" value="MEK9502076.1"/>
    <property type="molecule type" value="Genomic_DNA"/>
</dbReference>
<dbReference type="InterPro" id="IPR030395">
    <property type="entry name" value="GP_PDE_dom"/>
</dbReference>
<dbReference type="PANTHER" id="PTHR46211:SF14">
    <property type="entry name" value="GLYCEROPHOSPHODIESTER PHOSPHODIESTERASE"/>
    <property type="match status" value="1"/>
</dbReference>
<dbReference type="Pfam" id="PF03009">
    <property type="entry name" value="GDPD"/>
    <property type="match status" value="1"/>
</dbReference>
<dbReference type="Gene3D" id="3.20.20.190">
    <property type="entry name" value="Phosphatidylinositol (PI) phosphodiesterase"/>
    <property type="match status" value="1"/>
</dbReference>
<keyword evidence="3" id="KW-1185">Reference proteome</keyword>
<evidence type="ECO:0000313" key="3">
    <source>
        <dbReference type="Proteomes" id="UP001484239"/>
    </source>
</evidence>
<evidence type="ECO:0000259" key="1">
    <source>
        <dbReference type="PROSITE" id="PS51704"/>
    </source>
</evidence>
<dbReference type="RefSeq" id="WP_405276772.1">
    <property type="nucleotide sequence ID" value="NZ_CP144380.1"/>
</dbReference>
<organism evidence="2 3">
    <name type="scientific">Gaopeijia maritima</name>
    <dbReference type="NCBI Taxonomy" id="3119007"/>
    <lineage>
        <taxon>Bacteria</taxon>
        <taxon>Pseudomonadati</taxon>
        <taxon>Gemmatimonadota</taxon>
        <taxon>Longimicrobiia</taxon>
        <taxon>Gaopeijiales</taxon>
        <taxon>Gaopeijiaceae</taxon>
        <taxon>Gaopeijia</taxon>
    </lineage>
</organism>
<name>A0ABU9EBG7_9BACT</name>
<protein>
    <submittedName>
        <fullName evidence="2">Glycerophosphodiester phosphodiesterase</fullName>
    </submittedName>
</protein>
<dbReference type="InterPro" id="IPR017946">
    <property type="entry name" value="PLC-like_Pdiesterase_TIM-brl"/>
</dbReference>
<dbReference type="PANTHER" id="PTHR46211">
    <property type="entry name" value="GLYCEROPHOSPHORYL DIESTER PHOSPHODIESTERASE"/>
    <property type="match status" value="1"/>
</dbReference>
<proteinExistence type="predicted"/>
<comment type="caution">
    <text evidence="2">The sequence shown here is derived from an EMBL/GenBank/DDBJ whole genome shotgun (WGS) entry which is preliminary data.</text>
</comment>
<evidence type="ECO:0000313" key="2">
    <source>
        <dbReference type="EMBL" id="MEK9502076.1"/>
    </source>
</evidence>
<dbReference type="Proteomes" id="UP001484239">
    <property type="component" value="Unassembled WGS sequence"/>
</dbReference>